<evidence type="ECO:0000313" key="2">
    <source>
        <dbReference type="Proteomes" id="UP000582016"/>
    </source>
</evidence>
<accession>A0A8H5K0Y1</accession>
<dbReference type="PANTHER" id="PTHR28037:SF1">
    <property type="entry name" value="ALCOHOL O-ACETYLTRANSFERASE 1-RELATED"/>
    <property type="match status" value="1"/>
</dbReference>
<proteinExistence type="predicted"/>
<dbReference type="Pfam" id="PF07247">
    <property type="entry name" value="AATase"/>
    <property type="match status" value="1"/>
</dbReference>
<dbReference type="InterPro" id="IPR023213">
    <property type="entry name" value="CAT-like_dom_sf"/>
</dbReference>
<dbReference type="Gene3D" id="3.30.559.10">
    <property type="entry name" value="Chloramphenicol acetyltransferase-like domain"/>
    <property type="match status" value="1"/>
</dbReference>
<dbReference type="SUPFAM" id="SSF52777">
    <property type="entry name" value="CoA-dependent acyltransferases"/>
    <property type="match status" value="2"/>
</dbReference>
<organism evidence="1 2">
    <name type="scientific">Fusarium phyllophilum</name>
    <dbReference type="NCBI Taxonomy" id="47803"/>
    <lineage>
        <taxon>Eukaryota</taxon>
        <taxon>Fungi</taxon>
        <taxon>Dikarya</taxon>
        <taxon>Ascomycota</taxon>
        <taxon>Pezizomycotina</taxon>
        <taxon>Sordariomycetes</taxon>
        <taxon>Hypocreomycetidae</taxon>
        <taxon>Hypocreales</taxon>
        <taxon>Nectriaceae</taxon>
        <taxon>Fusarium</taxon>
        <taxon>Fusarium fujikuroi species complex</taxon>
    </lineage>
</organism>
<dbReference type="Proteomes" id="UP000582016">
    <property type="component" value="Unassembled WGS sequence"/>
</dbReference>
<evidence type="ECO:0000313" key="1">
    <source>
        <dbReference type="EMBL" id="KAF5565679.1"/>
    </source>
</evidence>
<gene>
    <name evidence="1" type="ORF">FPHYL_4080</name>
</gene>
<dbReference type="InterPro" id="IPR010828">
    <property type="entry name" value="Atf2/Sli1-like"/>
</dbReference>
<keyword evidence="2" id="KW-1185">Reference proteome</keyword>
<protein>
    <recommendedName>
        <fullName evidence="3">Alcohol acetyltransferase</fullName>
    </recommendedName>
</protein>
<dbReference type="OrthoDB" id="2150604at2759"/>
<comment type="caution">
    <text evidence="1">The sequence shown here is derived from an EMBL/GenBank/DDBJ whole genome shotgun (WGS) entry which is preliminary data.</text>
</comment>
<dbReference type="GO" id="GO:0008080">
    <property type="term" value="F:N-acetyltransferase activity"/>
    <property type="evidence" value="ECO:0007669"/>
    <property type="project" value="TreeGrafter"/>
</dbReference>
<name>A0A8H5K0Y1_9HYPO</name>
<dbReference type="InterPro" id="IPR052058">
    <property type="entry name" value="Alcohol_O-acetyltransferase"/>
</dbReference>
<sequence>MAEGQLNKIRRLGKLEQLSAVAHHIDFFTNTGLSAHYAPAHVLPDFDLEEAVYGALSQVLNQHPVLFAIPVIPEKDEPYWGRLGSIDLEKVVSFVDRSQPCLTGGQTDDELDSLLERQHNTNFKAGYGTLPVWRLVILKDYDLELSKGFTASFIAHHSMTDGTGLQIFHDSFQKALCGITSSSNEQTVDRAVFSNNGPIAPSLEELHPLPIPTSPPASNATQLNEWRGAPIALPCNTRYKSLSLPSNIMERFVQDCKKHRVAPTAALPSLVARLLYDNLPSTVEALTCNLPVSLRSDLPPKLVEGVMGNFIDAFKVQLVRSDLDQVSGDSSIGATGIWNHAKKIQQATRKYFANASPSGELYANVAALKLIPDIGAALAGSIGHPRGESFEVSNLGTFPEVKNAKGAAKSSWHRGKVLLSRCAYAGGAPLVVCVLNNEEFVGFGFTWQDGSMEESIVEARGKNGTGDLNCRDIVISGIMLVRGQLKLTRGFGVRRLKRIGFSGHGANPQRRIPL</sequence>
<dbReference type="EMBL" id="JAAOAQ010000126">
    <property type="protein sequence ID" value="KAF5565679.1"/>
    <property type="molecule type" value="Genomic_DNA"/>
</dbReference>
<dbReference type="AlphaFoldDB" id="A0A8H5K0Y1"/>
<dbReference type="PANTHER" id="PTHR28037">
    <property type="entry name" value="ALCOHOL O-ACETYLTRANSFERASE 1-RELATED"/>
    <property type="match status" value="1"/>
</dbReference>
<evidence type="ECO:0008006" key="3">
    <source>
        <dbReference type="Google" id="ProtNLM"/>
    </source>
</evidence>
<reference evidence="1 2" key="1">
    <citation type="submission" date="2020-05" db="EMBL/GenBank/DDBJ databases">
        <title>Identification and distribution of gene clusters putatively required for synthesis of sphingolipid metabolism inhibitors in phylogenetically diverse species of the filamentous fungus Fusarium.</title>
        <authorList>
            <person name="Kim H.-S."/>
            <person name="Busman M."/>
            <person name="Brown D.W."/>
            <person name="Divon H."/>
            <person name="Uhlig S."/>
            <person name="Proctor R.H."/>
        </authorList>
    </citation>
    <scope>NUCLEOTIDE SEQUENCE [LARGE SCALE GENOMIC DNA]</scope>
    <source>
        <strain evidence="1 2">NRRL 13617</strain>
    </source>
</reference>